<name>A0A9Q0M0K9_ANAIG</name>
<dbReference type="FunFam" id="3.40.50.300:FF:000141">
    <property type="entry name" value="ATP-dependent RNA helicase DOB1"/>
    <property type="match status" value="1"/>
</dbReference>
<accession>A0A9Q0M0K9</accession>
<evidence type="ECO:0000256" key="4">
    <source>
        <dbReference type="ARBA" id="ARBA00022806"/>
    </source>
</evidence>
<dbReference type="GO" id="GO:0005524">
    <property type="term" value="F:ATP binding"/>
    <property type="evidence" value="ECO:0007669"/>
    <property type="project" value="UniProtKB-KW"/>
</dbReference>
<dbReference type="GO" id="GO:0006401">
    <property type="term" value="P:RNA catabolic process"/>
    <property type="evidence" value="ECO:0007669"/>
    <property type="project" value="InterPro"/>
</dbReference>
<evidence type="ECO:0000256" key="8">
    <source>
        <dbReference type="SAM" id="MobiDB-lite"/>
    </source>
</evidence>
<organism evidence="11 12">
    <name type="scientific">Anaeramoeba ignava</name>
    <name type="common">Anaerobic marine amoeba</name>
    <dbReference type="NCBI Taxonomy" id="1746090"/>
    <lineage>
        <taxon>Eukaryota</taxon>
        <taxon>Metamonada</taxon>
        <taxon>Anaeramoebidae</taxon>
        <taxon>Anaeramoeba</taxon>
    </lineage>
</organism>
<gene>
    <name evidence="11" type="ORF">M0811_13828</name>
</gene>
<dbReference type="InterPro" id="IPR014001">
    <property type="entry name" value="Helicase_ATP-bd"/>
</dbReference>
<evidence type="ECO:0000259" key="9">
    <source>
        <dbReference type="PROSITE" id="PS51192"/>
    </source>
</evidence>
<dbReference type="InterPro" id="IPR001650">
    <property type="entry name" value="Helicase_C-like"/>
</dbReference>
<proteinExistence type="predicted"/>
<evidence type="ECO:0000256" key="6">
    <source>
        <dbReference type="ARBA" id="ARBA00023242"/>
    </source>
</evidence>
<dbReference type="InterPro" id="IPR011545">
    <property type="entry name" value="DEAD/DEAH_box_helicase_dom"/>
</dbReference>
<evidence type="ECO:0000256" key="7">
    <source>
        <dbReference type="SAM" id="Coils"/>
    </source>
</evidence>
<comment type="subcellular location">
    <subcellularLocation>
        <location evidence="1">Nucleus</location>
    </subcellularLocation>
</comment>
<feature type="compositionally biased region" description="Basic and acidic residues" evidence="8">
    <location>
        <begin position="55"/>
        <end position="69"/>
    </location>
</feature>
<feature type="region of interest" description="Disordered" evidence="8">
    <location>
        <begin position="704"/>
        <end position="724"/>
    </location>
</feature>
<evidence type="ECO:0000256" key="2">
    <source>
        <dbReference type="ARBA" id="ARBA00022741"/>
    </source>
</evidence>
<keyword evidence="2" id="KW-0547">Nucleotide-binding</keyword>
<dbReference type="Pfam" id="PF00270">
    <property type="entry name" value="DEAD"/>
    <property type="match status" value="1"/>
</dbReference>
<dbReference type="CDD" id="cd18024">
    <property type="entry name" value="DEXHc_Mtr4-like"/>
    <property type="match status" value="1"/>
</dbReference>
<dbReference type="PROSITE" id="PS51192">
    <property type="entry name" value="HELICASE_ATP_BIND_1"/>
    <property type="match status" value="1"/>
</dbReference>
<dbReference type="SMART" id="SM00490">
    <property type="entry name" value="HELICc"/>
    <property type="match status" value="1"/>
</dbReference>
<dbReference type="GO" id="GO:0016787">
    <property type="term" value="F:hydrolase activity"/>
    <property type="evidence" value="ECO:0007669"/>
    <property type="project" value="UniProtKB-KW"/>
</dbReference>
<dbReference type="PANTHER" id="PTHR12131:SF7">
    <property type="entry name" value="EXOSOME RNA HELICASE MTR4"/>
    <property type="match status" value="1"/>
</dbReference>
<protein>
    <submittedName>
        <fullName evidence="11">Exosome RNA helicase mtr4</fullName>
    </submittedName>
</protein>
<dbReference type="PROSITE" id="PS51194">
    <property type="entry name" value="HELICASE_CTER"/>
    <property type="match status" value="1"/>
</dbReference>
<dbReference type="GO" id="GO:0003723">
    <property type="term" value="F:RNA binding"/>
    <property type="evidence" value="ECO:0007669"/>
    <property type="project" value="InterPro"/>
</dbReference>
<dbReference type="OrthoDB" id="64767at2759"/>
<dbReference type="PANTHER" id="PTHR12131">
    <property type="entry name" value="ATP-DEPENDENT RNA AND DNA HELICASE"/>
    <property type="match status" value="1"/>
</dbReference>
<keyword evidence="7" id="KW-0175">Coiled coil</keyword>
<reference evidence="11" key="1">
    <citation type="submission" date="2022-10" db="EMBL/GenBank/DDBJ databases">
        <title>Novel sulphate-reducing endosymbionts in the free-living metamonad Anaeramoeba.</title>
        <authorList>
            <person name="Jerlstrom-Hultqvist J."/>
            <person name="Cepicka I."/>
            <person name="Gallot-Lavallee L."/>
            <person name="Salas-Leiva D."/>
            <person name="Curtis B.A."/>
            <person name="Zahonova K."/>
            <person name="Pipaliya S."/>
            <person name="Dacks J."/>
            <person name="Roger A.J."/>
        </authorList>
    </citation>
    <scope>NUCLEOTIDE SEQUENCE</scope>
    <source>
        <strain evidence="11">BMAN</strain>
    </source>
</reference>
<feature type="region of interest" description="Disordered" evidence="8">
    <location>
        <begin position="17"/>
        <end position="79"/>
    </location>
</feature>
<evidence type="ECO:0000256" key="5">
    <source>
        <dbReference type="ARBA" id="ARBA00022840"/>
    </source>
</evidence>
<dbReference type="CDD" id="cd18795">
    <property type="entry name" value="SF2_C_Ski2"/>
    <property type="match status" value="1"/>
</dbReference>
<dbReference type="PIRSF" id="PIRSF005198">
    <property type="entry name" value="Antiviral_helicase_SKI2"/>
    <property type="match status" value="1"/>
</dbReference>
<dbReference type="EMBL" id="JAPDFW010000003">
    <property type="protein sequence ID" value="KAJ5080720.1"/>
    <property type="molecule type" value="Genomic_DNA"/>
</dbReference>
<dbReference type="InterPro" id="IPR027417">
    <property type="entry name" value="P-loop_NTPase"/>
</dbReference>
<dbReference type="Gene3D" id="3.40.50.300">
    <property type="entry name" value="P-loop containing nucleotide triphosphate hydrolases"/>
    <property type="match status" value="2"/>
</dbReference>
<evidence type="ECO:0000313" key="12">
    <source>
        <dbReference type="Proteomes" id="UP001149090"/>
    </source>
</evidence>
<dbReference type="SUPFAM" id="SSF52540">
    <property type="entry name" value="P-loop containing nucleoside triphosphate hydrolases"/>
    <property type="match status" value="1"/>
</dbReference>
<dbReference type="InterPro" id="IPR025696">
    <property type="entry name" value="Beta-barrel_MTR4"/>
</dbReference>
<dbReference type="GO" id="GO:0003724">
    <property type="term" value="F:RNA helicase activity"/>
    <property type="evidence" value="ECO:0007669"/>
    <property type="project" value="InterPro"/>
</dbReference>
<dbReference type="Proteomes" id="UP001149090">
    <property type="component" value="Unassembled WGS sequence"/>
</dbReference>
<dbReference type="Pfam" id="PF00271">
    <property type="entry name" value="Helicase_C"/>
    <property type="match status" value="1"/>
</dbReference>
<dbReference type="SMART" id="SM01142">
    <property type="entry name" value="DSHCT"/>
    <property type="match status" value="1"/>
</dbReference>
<dbReference type="GO" id="GO:0005634">
    <property type="term" value="C:nucleus"/>
    <property type="evidence" value="ECO:0007669"/>
    <property type="project" value="UniProtKB-SubCell"/>
</dbReference>
<dbReference type="FunFam" id="3.40.50.300:FF:000083">
    <property type="entry name" value="ATP-dependent RNA helicase DOB1"/>
    <property type="match status" value="1"/>
</dbReference>
<feature type="compositionally biased region" description="Low complexity" evidence="8">
    <location>
        <begin position="704"/>
        <end position="713"/>
    </location>
</feature>
<comment type="caution">
    <text evidence="11">The sequence shown here is derived from an EMBL/GenBank/DDBJ whole genome shotgun (WGS) entry which is preliminary data.</text>
</comment>
<keyword evidence="12" id="KW-1185">Reference proteome</keyword>
<feature type="domain" description="Helicase ATP-binding" evidence="9">
    <location>
        <begin position="145"/>
        <end position="301"/>
    </location>
</feature>
<evidence type="ECO:0000256" key="1">
    <source>
        <dbReference type="ARBA" id="ARBA00004123"/>
    </source>
</evidence>
<dbReference type="InterPro" id="IPR048392">
    <property type="entry name" value="MTR4-like_stalk"/>
</dbReference>
<dbReference type="Gene3D" id="1.10.3380.30">
    <property type="match status" value="1"/>
</dbReference>
<feature type="domain" description="Helicase C-terminal" evidence="10">
    <location>
        <begin position="367"/>
        <end position="568"/>
    </location>
</feature>
<dbReference type="Pfam" id="PF21408">
    <property type="entry name" value="MTR4-like_stalk"/>
    <property type="match status" value="1"/>
</dbReference>
<dbReference type="InterPro" id="IPR016438">
    <property type="entry name" value="SKI2-like"/>
</dbReference>
<dbReference type="OMA" id="IMLKNYN"/>
<keyword evidence="4 11" id="KW-0347">Helicase</keyword>
<keyword evidence="5" id="KW-0067">ATP-binding</keyword>
<dbReference type="Pfam" id="PF13234">
    <property type="entry name" value="MTR4_beta-barrel"/>
    <property type="match status" value="1"/>
</dbReference>
<feature type="coiled-coil region" evidence="7">
    <location>
        <begin position="808"/>
        <end position="848"/>
    </location>
</feature>
<feature type="compositionally biased region" description="Polar residues" evidence="8">
    <location>
        <begin position="28"/>
        <end position="41"/>
    </location>
</feature>
<dbReference type="Pfam" id="PF08148">
    <property type="entry name" value="DSHCT"/>
    <property type="match status" value="1"/>
</dbReference>
<sequence length="1045" mass="120889">MSIFSDKLFDSFQINKKKPLKKKEETNQFKNPNQKIYTKNFQKPKQKNVQRNKKKINEKSQIKNNLENENKEDEDDEDSLIEKEKIDKTISAEIGEVFIENCLHEVSLPEGYDIKGNEDIFNPIYPQEPARNYPFKLDPFQKTGIACLNRGDSVIVSAHTSAGKTVVAEYAIAQALKNNARVIYTSPIKALSNQKYRELSDEFKDAGLMTGDVTINPNSSCIVMTTEILRNMLYRGSEILREVQCVIFDEIHYMKDIERGVVWEETIILLPDTIRFVFLSATIPNAKEFSDWIAKIHSQPCHVVYSDVRPIPLQHYVFPAGGNGLYLVVDEQGNFREKNFQKAMSVISNAPNQYNDRRPQNQKYKSDIYKIINLILERKFEPVIVFSFSRKECEIKALKLAKMDLNDENEKTLVDEIFTNAIDSLSDEDKKIPAVQHILPLLKRGIAIHHSGLLPILKEVIEILFQEGLVKVLFATETFSMGLNMPAKTVIFSSVRKFDGSSFRYITCGEYTQMSGRAGRRGLDQRGIVITMLDEKMEPSDAKNTLRGDLDPLNSTFHLSYNMLLNLLRVEDIDPEYLLSKSFHQFQNERKHPELQENLQKLQLQFDSLNIEEEKSVTEFHSVKQQIDNLKQKIKEITFKPVNILPFLQQGRLVKIKTIKQDWDWGIMIDFEYIYDNNPKGEIIINGEATDYVMNIIIETKQNSNSNSNSNINEEPEAVEETNRGNGEMKILQFPLLSLDQVSLLRVPIPNDVRRSENVQHYKRVLSEIRKRFEKNIPLLDPVKDMKISDKNFNKFVERVNNLEGRMINQKIFQNNQMTEEYQKYQEKLNLQEQIDGVRKSLKESEDVLLKENLKYMKRVLRKLGYTNNENIIETKGRIACEISSGDELLITEMIFSGAFNEMEVEQIVALSSCFVFQEKVDEMLKLREELETPFQKLQSTARSIAMVAQECRVDIDIDRYVESFKPNLMEVVYEWAKGKSFLEISKMTNIFEGSVIRTMRRLDEILRQMCAAARAIGNGELEEKFAQGITKIKRDVVFAASLYL</sequence>
<keyword evidence="6" id="KW-0539">Nucleus</keyword>
<dbReference type="SMART" id="SM00487">
    <property type="entry name" value="DEXDc"/>
    <property type="match status" value="1"/>
</dbReference>
<dbReference type="Gene3D" id="2.40.30.300">
    <property type="match status" value="1"/>
</dbReference>
<feature type="compositionally biased region" description="Acidic residues" evidence="8">
    <location>
        <begin position="70"/>
        <end position="79"/>
    </location>
</feature>
<evidence type="ECO:0000313" key="11">
    <source>
        <dbReference type="EMBL" id="KAJ5080720.1"/>
    </source>
</evidence>
<evidence type="ECO:0000256" key="3">
    <source>
        <dbReference type="ARBA" id="ARBA00022801"/>
    </source>
</evidence>
<dbReference type="AlphaFoldDB" id="A0A9Q0M0K9"/>
<feature type="compositionally biased region" description="Basic residues" evidence="8">
    <location>
        <begin position="42"/>
        <end position="54"/>
    </location>
</feature>
<evidence type="ECO:0000259" key="10">
    <source>
        <dbReference type="PROSITE" id="PS51194"/>
    </source>
</evidence>
<dbReference type="InterPro" id="IPR050699">
    <property type="entry name" value="RNA-DNA_Helicase"/>
</dbReference>
<dbReference type="GO" id="GO:0000460">
    <property type="term" value="P:maturation of 5.8S rRNA"/>
    <property type="evidence" value="ECO:0007669"/>
    <property type="project" value="TreeGrafter"/>
</dbReference>
<dbReference type="InterPro" id="IPR012961">
    <property type="entry name" value="Ski2/MTR4_C"/>
</dbReference>
<dbReference type="FunFam" id="1.10.3380.30:FF:000002">
    <property type="entry name" value="superkiller viralicidic activity 2-like 2"/>
    <property type="match status" value="1"/>
</dbReference>
<keyword evidence="3" id="KW-0378">Hydrolase</keyword>